<reference evidence="2 3" key="1">
    <citation type="journal article" date="2012" name="J. Bacteriol.">
        <title>Genome Sequence of the Halotolerant Bacterium Imtechella halotolerans K1T.</title>
        <authorList>
            <person name="Kumar S."/>
            <person name="Vikram S."/>
            <person name="Subramanian S."/>
            <person name="Raghava G.P."/>
            <person name="Pinnaka A.K."/>
        </authorList>
    </citation>
    <scope>NUCLEOTIDE SEQUENCE [LARGE SCALE GENOMIC DNA]</scope>
    <source>
        <strain evidence="2 3">K1</strain>
    </source>
</reference>
<feature type="signal peptide" evidence="1">
    <location>
        <begin position="1"/>
        <end position="20"/>
    </location>
</feature>
<dbReference type="RefSeq" id="WP_008237336.1">
    <property type="nucleotide sequence ID" value="NZ_AJJU01000003.1"/>
</dbReference>
<protein>
    <recommendedName>
        <fullName evidence="4">Tetratricopeptide repeat protein</fullName>
    </recommendedName>
</protein>
<gene>
    <name evidence="2" type="ORF">W5A_03149</name>
</gene>
<evidence type="ECO:0000256" key="1">
    <source>
        <dbReference type="SAM" id="SignalP"/>
    </source>
</evidence>
<dbReference type="Proteomes" id="UP000005938">
    <property type="component" value="Unassembled WGS sequence"/>
</dbReference>
<accession>I0WHP0</accession>
<dbReference type="EMBL" id="AJJU01000003">
    <property type="protein sequence ID" value="EID75906.1"/>
    <property type="molecule type" value="Genomic_DNA"/>
</dbReference>
<evidence type="ECO:0000313" key="2">
    <source>
        <dbReference type="EMBL" id="EID75906.1"/>
    </source>
</evidence>
<dbReference type="AlphaFoldDB" id="I0WHP0"/>
<keyword evidence="3" id="KW-1185">Reference proteome</keyword>
<dbReference type="STRING" id="946077.W5A_03149"/>
<dbReference type="eggNOG" id="COG0457">
    <property type="taxonomic scope" value="Bacteria"/>
</dbReference>
<dbReference type="SUPFAM" id="SSF48452">
    <property type="entry name" value="TPR-like"/>
    <property type="match status" value="1"/>
</dbReference>
<feature type="chain" id="PRO_5003635257" description="Tetratricopeptide repeat protein" evidence="1">
    <location>
        <begin position="21"/>
        <end position="227"/>
    </location>
</feature>
<name>I0WHP0_9FLAO</name>
<comment type="caution">
    <text evidence="2">The sequence shown here is derived from an EMBL/GenBank/DDBJ whole genome shotgun (WGS) entry which is preliminary data.</text>
</comment>
<organism evidence="2 3">
    <name type="scientific">Imtechella halotolerans K1</name>
    <dbReference type="NCBI Taxonomy" id="946077"/>
    <lineage>
        <taxon>Bacteria</taxon>
        <taxon>Pseudomonadati</taxon>
        <taxon>Bacteroidota</taxon>
        <taxon>Flavobacteriia</taxon>
        <taxon>Flavobacteriales</taxon>
        <taxon>Flavobacteriaceae</taxon>
        <taxon>Imtechella</taxon>
    </lineage>
</organism>
<evidence type="ECO:0000313" key="3">
    <source>
        <dbReference type="Proteomes" id="UP000005938"/>
    </source>
</evidence>
<keyword evidence="1" id="KW-0732">Signal</keyword>
<dbReference type="PATRIC" id="fig|946077.3.peg.636"/>
<dbReference type="OrthoDB" id="1431564at2"/>
<dbReference type="InterPro" id="IPR011990">
    <property type="entry name" value="TPR-like_helical_dom_sf"/>
</dbReference>
<evidence type="ECO:0008006" key="4">
    <source>
        <dbReference type="Google" id="ProtNLM"/>
    </source>
</evidence>
<sequence length="227" mass="25691">MKKVLFLIVMMGGFSLQAQSNDVLIKHYEAFYKQMRMQGDLQGSINALTHLTILQPNQARKDTLAYLYFSGNQYIPALNVLGIEKDANASKLALEVKAASLKSVNQAERSLEQYELLFQKYPDIYVAYEMVDLQIQAGKYEEATKSVEYGLANCKEEDMIAFYETQNPYQVPAKAAFTYMKGLTVFNKDQTKVDEALALVKEAIVLAPDFNLAKTIRQALLNRKAEM</sequence>
<proteinExistence type="predicted"/>